<feature type="region of interest" description="Disordered" evidence="1">
    <location>
        <begin position="89"/>
        <end position="176"/>
    </location>
</feature>
<feature type="compositionally biased region" description="Basic and acidic residues" evidence="1">
    <location>
        <begin position="126"/>
        <end position="146"/>
    </location>
</feature>
<feature type="compositionally biased region" description="Polar residues" evidence="1">
    <location>
        <begin position="167"/>
        <end position="176"/>
    </location>
</feature>
<protein>
    <submittedName>
        <fullName evidence="2">Uncharacterized protein</fullName>
    </submittedName>
</protein>
<name>A0ABR2M5X4_9ASPA</name>
<evidence type="ECO:0000313" key="2">
    <source>
        <dbReference type="EMBL" id="KAK8959537.1"/>
    </source>
</evidence>
<feature type="compositionally biased region" description="Polar residues" evidence="1">
    <location>
        <begin position="89"/>
        <end position="100"/>
    </location>
</feature>
<proteinExistence type="predicted"/>
<organism evidence="2 3">
    <name type="scientific">Platanthera guangdongensis</name>
    <dbReference type="NCBI Taxonomy" id="2320717"/>
    <lineage>
        <taxon>Eukaryota</taxon>
        <taxon>Viridiplantae</taxon>
        <taxon>Streptophyta</taxon>
        <taxon>Embryophyta</taxon>
        <taxon>Tracheophyta</taxon>
        <taxon>Spermatophyta</taxon>
        <taxon>Magnoliopsida</taxon>
        <taxon>Liliopsida</taxon>
        <taxon>Asparagales</taxon>
        <taxon>Orchidaceae</taxon>
        <taxon>Orchidoideae</taxon>
        <taxon>Orchideae</taxon>
        <taxon>Orchidinae</taxon>
        <taxon>Platanthera</taxon>
    </lineage>
</organism>
<keyword evidence="3" id="KW-1185">Reference proteome</keyword>
<gene>
    <name evidence="2" type="ORF">KSP40_PGU013242</name>
</gene>
<reference evidence="2 3" key="1">
    <citation type="journal article" date="2022" name="Nat. Plants">
        <title>Genomes of leafy and leafless Platanthera orchids illuminate the evolution of mycoheterotrophy.</title>
        <authorList>
            <person name="Li M.H."/>
            <person name="Liu K.W."/>
            <person name="Li Z."/>
            <person name="Lu H.C."/>
            <person name="Ye Q.L."/>
            <person name="Zhang D."/>
            <person name="Wang J.Y."/>
            <person name="Li Y.F."/>
            <person name="Zhong Z.M."/>
            <person name="Liu X."/>
            <person name="Yu X."/>
            <person name="Liu D.K."/>
            <person name="Tu X.D."/>
            <person name="Liu B."/>
            <person name="Hao Y."/>
            <person name="Liao X.Y."/>
            <person name="Jiang Y.T."/>
            <person name="Sun W.H."/>
            <person name="Chen J."/>
            <person name="Chen Y.Q."/>
            <person name="Ai Y."/>
            <person name="Zhai J.W."/>
            <person name="Wu S.S."/>
            <person name="Zhou Z."/>
            <person name="Hsiao Y.Y."/>
            <person name="Wu W.L."/>
            <person name="Chen Y.Y."/>
            <person name="Lin Y.F."/>
            <person name="Hsu J.L."/>
            <person name="Li C.Y."/>
            <person name="Wang Z.W."/>
            <person name="Zhao X."/>
            <person name="Zhong W.Y."/>
            <person name="Ma X.K."/>
            <person name="Ma L."/>
            <person name="Huang J."/>
            <person name="Chen G.Z."/>
            <person name="Huang M.Z."/>
            <person name="Huang L."/>
            <person name="Peng D.H."/>
            <person name="Luo Y.B."/>
            <person name="Zou S.Q."/>
            <person name="Chen S.P."/>
            <person name="Lan S."/>
            <person name="Tsai W.C."/>
            <person name="Van de Peer Y."/>
            <person name="Liu Z.J."/>
        </authorList>
    </citation>
    <scope>NUCLEOTIDE SEQUENCE [LARGE SCALE GENOMIC DNA]</scope>
    <source>
        <strain evidence="2">Lor288</strain>
    </source>
</reference>
<evidence type="ECO:0000256" key="1">
    <source>
        <dbReference type="SAM" id="MobiDB-lite"/>
    </source>
</evidence>
<sequence length="216" mass="23572">MALRVMDPGLALQSLVLGSGLGRAPGQNSHANGGLLMPLSPGHALSCGNHARCQVLQEGARSLQCLYNECPEEFDDLTFKYLTNIPQNQLKKSAPESTRITPVEPEKAARSDLASSSSGHHHRRKSERDHGRRRAAEEDVKREQLARGRGRGAAEESMPSSPAGRSAGQTQPKGNPHSNICALCASYINLFRHRCLVSKKVFCKEINNSLKLVFHT</sequence>
<comment type="caution">
    <text evidence="2">The sequence shown here is derived from an EMBL/GenBank/DDBJ whole genome shotgun (WGS) entry which is preliminary data.</text>
</comment>
<dbReference type="Proteomes" id="UP001412067">
    <property type="component" value="Unassembled WGS sequence"/>
</dbReference>
<evidence type="ECO:0000313" key="3">
    <source>
        <dbReference type="Proteomes" id="UP001412067"/>
    </source>
</evidence>
<accession>A0ABR2M5X4</accession>
<dbReference type="EMBL" id="JBBWWR010000011">
    <property type="protein sequence ID" value="KAK8959537.1"/>
    <property type="molecule type" value="Genomic_DNA"/>
</dbReference>